<dbReference type="AlphaFoldDB" id="A0A1N7IZ22"/>
<dbReference type="InterPro" id="IPR012914">
    <property type="entry name" value="PucR_dom"/>
</dbReference>
<name>A0A1N7IZ22_9BACL</name>
<dbReference type="InterPro" id="IPR041522">
    <property type="entry name" value="CdaR_GGDEF"/>
</dbReference>
<dbReference type="RefSeq" id="WP_076523204.1">
    <property type="nucleotide sequence ID" value="NZ_CP048103.1"/>
</dbReference>
<accession>A0A1N7IZ22</accession>
<sequence length="295" mass="32777">MLTMAEVMRIPPLDGCSVIAGHRGLTRRVQSVNSFDAPDVVPWYKAGELVLTTGYVIRNDEVAQVKLVQQMAQRNCAGLGIKVNHFSSEFSTLLLQAAEEHDLPLFEIPGHLSLSDLVFPLLRELFTFQDRHKEQTRRKRFFAGLLQEEWTSRDEVLARGKEFGVLPGHGFICIYVSQGSPHSGDRLTDPRRLPEFIHFSGENTGVDWMMSQPGDAVIILQSPLEGEACELPVTARKLAGDLIDHRRVSDSEGGVIIGIGTYQDDVMGISTSYRKAREAARLGCRVAPPRQARGI</sequence>
<feature type="domain" description="CdaR GGDEF-like" evidence="2">
    <location>
        <begin position="152"/>
        <end position="282"/>
    </location>
</feature>
<proteinExistence type="predicted"/>
<evidence type="ECO:0000259" key="1">
    <source>
        <dbReference type="Pfam" id="PF07905"/>
    </source>
</evidence>
<gene>
    <name evidence="3" type="ORF">SAMN05421790_101539</name>
</gene>
<evidence type="ECO:0000259" key="2">
    <source>
        <dbReference type="Pfam" id="PF17853"/>
    </source>
</evidence>
<reference evidence="4" key="1">
    <citation type="submission" date="2017-01" db="EMBL/GenBank/DDBJ databases">
        <authorList>
            <person name="Varghese N."/>
            <person name="Submissions S."/>
        </authorList>
    </citation>
    <scope>NUCLEOTIDE SEQUENCE [LARGE SCALE GENOMIC DNA]</scope>
    <source>
        <strain evidence="4">DSM 45196</strain>
    </source>
</reference>
<evidence type="ECO:0000313" key="4">
    <source>
        <dbReference type="Proteomes" id="UP000186795"/>
    </source>
</evidence>
<evidence type="ECO:0000313" key="3">
    <source>
        <dbReference type="EMBL" id="SIS42382.1"/>
    </source>
</evidence>
<dbReference type="OrthoDB" id="142218at2"/>
<protein>
    <submittedName>
        <fullName evidence="3">Purine catabolism regulatory protein-like family protein</fullName>
    </submittedName>
</protein>
<organism evidence="3 4">
    <name type="scientific">Kroppenstedtia eburnea</name>
    <dbReference type="NCBI Taxonomy" id="714067"/>
    <lineage>
        <taxon>Bacteria</taxon>
        <taxon>Bacillati</taxon>
        <taxon>Bacillota</taxon>
        <taxon>Bacilli</taxon>
        <taxon>Bacillales</taxon>
        <taxon>Thermoactinomycetaceae</taxon>
        <taxon>Kroppenstedtia</taxon>
    </lineage>
</organism>
<dbReference type="Proteomes" id="UP000186795">
    <property type="component" value="Unassembled WGS sequence"/>
</dbReference>
<keyword evidence="4" id="KW-1185">Reference proteome</keyword>
<dbReference type="EMBL" id="FTOD01000001">
    <property type="protein sequence ID" value="SIS42382.1"/>
    <property type="molecule type" value="Genomic_DNA"/>
</dbReference>
<feature type="domain" description="Purine catabolism PurC-like" evidence="1">
    <location>
        <begin position="6"/>
        <end position="119"/>
    </location>
</feature>
<dbReference type="Pfam" id="PF17853">
    <property type="entry name" value="GGDEF_2"/>
    <property type="match status" value="1"/>
</dbReference>
<dbReference type="Pfam" id="PF07905">
    <property type="entry name" value="PucR"/>
    <property type="match status" value="1"/>
</dbReference>